<gene>
    <name evidence="5" type="ORF">PHMEG_00015703</name>
</gene>
<dbReference type="SMART" id="SM00028">
    <property type="entry name" value="TPR"/>
    <property type="match status" value="18"/>
</dbReference>
<feature type="region of interest" description="Disordered" evidence="4">
    <location>
        <begin position="402"/>
        <end position="425"/>
    </location>
</feature>
<protein>
    <recommendedName>
        <fullName evidence="7">UDP-N-acetylglucosamine-peptide N-acetylglucosaminyltransferase</fullName>
    </recommendedName>
</protein>
<organism evidence="5 6">
    <name type="scientific">Phytophthora megakarya</name>
    <dbReference type="NCBI Taxonomy" id="4795"/>
    <lineage>
        <taxon>Eukaryota</taxon>
        <taxon>Sar</taxon>
        <taxon>Stramenopiles</taxon>
        <taxon>Oomycota</taxon>
        <taxon>Peronosporomycetes</taxon>
        <taxon>Peronosporales</taxon>
        <taxon>Peronosporaceae</taxon>
        <taxon>Phytophthora</taxon>
    </lineage>
</organism>
<evidence type="ECO:0000256" key="4">
    <source>
        <dbReference type="SAM" id="MobiDB-lite"/>
    </source>
</evidence>
<name>A0A225W125_9STRA</name>
<dbReference type="InterPro" id="IPR019734">
    <property type="entry name" value="TPR_rpt"/>
</dbReference>
<dbReference type="Pfam" id="PF13432">
    <property type="entry name" value="TPR_16"/>
    <property type="match status" value="1"/>
</dbReference>
<evidence type="ECO:0000256" key="3">
    <source>
        <dbReference type="PROSITE-ProRule" id="PRU00339"/>
    </source>
</evidence>
<reference evidence="6" key="1">
    <citation type="submission" date="2017-03" db="EMBL/GenBank/DDBJ databases">
        <title>Phytopthora megakarya and P. palmivora, two closely related causual agents of cacao black pod achieved similar genome size and gene model numbers by different mechanisms.</title>
        <authorList>
            <person name="Ali S."/>
            <person name="Shao J."/>
            <person name="Larry D.J."/>
            <person name="Kronmiller B."/>
            <person name="Shen D."/>
            <person name="Strem M.D."/>
            <person name="Melnick R.L."/>
            <person name="Guiltinan M.J."/>
            <person name="Tyler B.M."/>
            <person name="Meinhardt L.W."/>
            <person name="Bailey B.A."/>
        </authorList>
    </citation>
    <scope>NUCLEOTIDE SEQUENCE [LARGE SCALE GENOMIC DNA]</scope>
    <source>
        <strain evidence="6">zdho120</strain>
    </source>
</reference>
<comment type="caution">
    <text evidence="5">The sequence shown here is derived from an EMBL/GenBank/DDBJ whole genome shotgun (WGS) entry which is preliminary data.</text>
</comment>
<accession>A0A225W125</accession>
<evidence type="ECO:0000313" key="5">
    <source>
        <dbReference type="EMBL" id="OWZ11295.1"/>
    </source>
</evidence>
<dbReference type="PANTHER" id="PTHR44858">
    <property type="entry name" value="TETRATRICOPEPTIDE REPEAT PROTEIN 6"/>
    <property type="match status" value="1"/>
</dbReference>
<dbReference type="Gene3D" id="1.25.40.10">
    <property type="entry name" value="Tetratricopeptide repeat domain"/>
    <property type="match status" value="8"/>
</dbReference>
<dbReference type="PROSITE" id="PS50005">
    <property type="entry name" value="TPR"/>
    <property type="match status" value="6"/>
</dbReference>
<dbReference type="Pfam" id="PF14559">
    <property type="entry name" value="TPR_19"/>
    <property type="match status" value="1"/>
</dbReference>
<dbReference type="EMBL" id="NBNE01002166">
    <property type="protein sequence ID" value="OWZ11295.1"/>
    <property type="molecule type" value="Genomic_DNA"/>
</dbReference>
<dbReference type="InterPro" id="IPR050498">
    <property type="entry name" value="Ycf3"/>
</dbReference>
<dbReference type="PANTHER" id="PTHR44858:SF1">
    <property type="entry name" value="UDP-N-ACETYLGLUCOSAMINE--PEPTIDE N-ACETYLGLUCOSAMINYLTRANSFERASE SPINDLY-RELATED"/>
    <property type="match status" value="1"/>
</dbReference>
<feature type="repeat" description="TPR" evidence="3">
    <location>
        <begin position="1330"/>
        <end position="1363"/>
    </location>
</feature>
<dbReference type="Proteomes" id="UP000198211">
    <property type="component" value="Unassembled WGS sequence"/>
</dbReference>
<dbReference type="OrthoDB" id="1658288at2759"/>
<feature type="repeat" description="TPR" evidence="3">
    <location>
        <begin position="733"/>
        <end position="766"/>
    </location>
</feature>
<evidence type="ECO:0000256" key="1">
    <source>
        <dbReference type="ARBA" id="ARBA00022737"/>
    </source>
</evidence>
<dbReference type="Pfam" id="PF13181">
    <property type="entry name" value="TPR_8"/>
    <property type="match status" value="1"/>
</dbReference>
<keyword evidence="2 3" id="KW-0802">TPR repeat</keyword>
<evidence type="ECO:0000313" key="6">
    <source>
        <dbReference type="Proteomes" id="UP000198211"/>
    </source>
</evidence>
<feature type="region of interest" description="Disordered" evidence="4">
    <location>
        <begin position="32"/>
        <end position="55"/>
    </location>
</feature>
<keyword evidence="1" id="KW-0677">Repeat</keyword>
<sequence length="1399" mass="156319">MQLMSNASIPALTAQTLPKGTSLRTIGEGKQLVQSSLPVQQREKSPRRQPSGMLEINEEEVGAIALRAKLDPTSQHILRIYRHAIAKRAMKSFLRQEMSAITQIEVALRDDAALHRRPASAITRAPDRPNSRSTTGDNRIPIEAMASDLVKNVSTYLKEGDQHMTVDEVFLKALLSETEKEWKRAILLASACVVIEREFILAALLRARCCRRLGLWTQAIKDLTHALSLRPEDHRMFLLRACLYSKMGSTESALADVNRALVLHPQYTEALLLRAEIFHRNRFVNSALEDLTSALALDRSCWRAYYDRATLRLRAIEGDEQSLIYHSEHLRYEELLADIIQDYVNALHKGCTLVEVVETVGDLTVRLLEFTGDATVLRQVIQNLTRLLHLLVLDPSGDIGKQRATRTPSNISGLGAGPPHGTRDHRSLSTMDRELLVAAIHAQRGRLYVLANDKVNALEDFDHAVVMEYHYPVAHFYRGAFATLLLVKDSSPGNSSKETDVAAVHHANNIQHLSRCLTLDPTIAGAYTVRGALHLRDLRFNNALQDFKAAVSTDPTLSEIWLQIALVYLNHYHDSEECIKACSSALANDTSLSRAIYLRAEAYTRQGNTAAALRDYNRLSRAQPNDRWPYLLRGKLQLTLKSARPALYSFICFVEQFTKDPPQKDMSALLLYGRAFQLLSRFQRAVHIFEKAVAENPTSENLVLLSESLHSLGDTENSLRVSEKLVNSDPFSFRGYARRAQLLLSVGQLTQAMVEYDKAISLAPKEGRVYYERGVVQIQLYMRWRVAFQLNFASNIGGVVGDAKNMSRSPFAPRIGARDVEKYLSADAMNDEPLVCKMMKQFFIGSITDLSKCIRLEPLLADAYVDRAELNALVEEYDRAFRDLEIATERQPKYARGYVSMGVLKCQFAAYAAAIKDFDKAIKTAVTSEMRAYALFNRGVAYQKLELWSQAERSYSQSIALFGRGRDVAVHRNRAIVRCHLGNFDSALEDLEEVQQNAPDDDELHGALGFALLQLNRYEDAAKHFAAYGRLGRDTYVDSGNAYFNLAARSETHLDQAYHTSYLERARRFYLRAVRLQPSNVDIRLNLANCLRKENALRASIIQCDAISRAQPLNHACLESKAFALFQLSGRGADAITCMDAAVRTCVASSANLENSFYAFTSGVIHRNALERKTVRRDGPLRQSKASTLASTSLTDDGTTSAAAILLAQVETPVPKVHLTGSHEQALALYMLNRGIMLEKLGNLTRARQDYNDALHFDSLSVHVHVCLGTLSLREGKLEQSASEFHRALKLEPTSGVAHLNLGVVCLSRNELPCALTHLDAAIALLPRCSYAYANKGVALARSGDMTGAELQFKKAIEELPSRKEFYLARGKIVAFQKRLHDAMVDFSTALFLGYDGKL</sequence>
<evidence type="ECO:0000256" key="2">
    <source>
        <dbReference type="ARBA" id="ARBA00022803"/>
    </source>
</evidence>
<dbReference type="SUPFAM" id="SSF48452">
    <property type="entry name" value="TPR-like"/>
    <property type="match status" value="5"/>
</dbReference>
<feature type="repeat" description="TPR" evidence="3">
    <location>
        <begin position="666"/>
        <end position="699"/>
    </location>
</feature>
<feature type="repeat" description="TPR" evidence="3">
    <location>
        <begin position="1262"/>
        <end position="1295"/>
    </location>
</feature>
<dbReference type="Pfam" id="PF13174">
    <property type="entry name" value="TPR_6"/>
    <property type="match status" value="1"/>
</dbReference>
<dbReference type="GO" id="GO:0046813">
    <property type="term" value="P:receptor-mediated virion attachment to host cell"/>
    <property type="evidence" value="ECO:0007669"/>
    <property type="project" value="TreeGrafter"/>
</dbReference>
<evidence type="ECO:0008006" key="7">
    <source>
        <dbReference type="Google" id="ProtNLM"/>
    </source>
</evidence>
<dbReference type="STRING" id="4795.A0A225W125"/>
<keyword evidence="6" id="KW-1185">Reference proteome</keyword>
<feature type="repeat" description="TPR" evidence="3">
    <location>
        <begin position="524"/>
        <end position="557"/>
    </location>
</feature>
<dbReference type="InterPro" id="IPR011990">
    <property type="entry name" value="TPR-like_helical_dom_sf"/>
</dbReference>
<proteinExistence type="predicted"/>
<feature type="repeat" description="TPR" evidence="3">
    <location>
        <begin position="593"/>
        <end position="626"/>
    </location>
</feature>